<dbReference type="OrthoDB" id="996470at2759"/>
<dbReference type="SUPFAM" id="SSF53098">
    <property type="entry name" value="Ribonuclease H-like"/>
    <property type="match status" value="1"/>
</dbReference>
<evidence type="ECO:0000313" key="2">
    <source>
        <dbReference type="EMBL" id="KAH1031002.1"/>
    </source>
</evidence>
<dbReference type="InterPro" id="IPR012337">
    <property type="entry name" value="RNaseH-like_sf"/>
</dbReference>
<dbReference type="InterPro" id="IPR002156">
    <property type="entry name" value="RNaseH_domain"/>
</dbReference>
<dbReference type="GO" id="GO:0004523">
    <property type="term" value="F:RNA-DNA hybrid ribonuclease activity"/>
    <property type="evidence" value="ECO:0007669"/>
    <property type="project" value="InterPro"/>
</dbReference>
<keyword evidence="3" id="KW-1185">Reference proteome</keyword>
<dbReference type="InterPro" id="IPR053151">
    <property type="entry name" value="RNase_H-like"/>
</dbReference>
<dbReference type="GO" id="GO:0003676">
    <property type="term" value="F:nucleic acid binding"/>
    <property type="evidence" value="ECO:0007669"/>
    <property type="project" value="InterPro"/>
</dbReference>
<evidence type="ECO:0000259" key="1">
    <source>
        <dbReference type="Pfam" id="PF13456"/>
    </source>
</evidence>
<organism evidence="2 3">
    <name type="scientific">Gossypium stocksii</name>
    <dbReference type="NCBI Taxonomy" id="47602"/>
    <lineage>
        <taxon>Eukaryota</taxon>
        <taxon>Viridiplantae</taxon>
        <taxon>Streptophyta</taxon>
        <taxon>Embryophyta</taxon>
        <taxon>Tracheophyta</taxon>
        <taxon>Spermatophyta</taxon>
        <taxon>Magnoliopsida</taxon>
        <taxon>eudicotyledons</taxon>
        <taxon>Gunneridae</taxon>
        <taxon>Pentapetalae</taxon>
        <taxon>rosids</taxon>
        <taxon>malvids</taxon>
        <taxon>Malvales</taxon>
        <taxon>Malvaceae</taxon>
        <taxon>Malvoideae</taxon>
        <taxon>Gossypium</taxon>
    </lineage>
</organism>
<feature type="domain" description="RNase H type-1" evidence="1">
    <location>
        <begin position="27"/>
        <end position="147"/>
    </location>
</feature>
<dbReference type="InterPro" id="IPR036397">
    <property type="entry name" value="RNaseH_sf"/>
</dbReference>
<dbReference type="PANTHER" id="PTHR47723:SF21">
    <property type="entry name" value="POLYNUCLEOTIDYL TRANSFERASE, RIBONUCLEASE H-LIKE SUPERFAMILY PROTEIN"/>
    <property type="match status" value="1"/>
</dbReference>
<protein>
    <recommendedName>
        <fullName evidence="1">RNase H type-1 domain-containing protein</fullName>
    </recommendedName>
</protein>
<dbReference type="EMBL" id="JAIQCV010000013">
    <property type="protein sequence ID" value="KAH1031002.1"/>
    <property type="molecule type" value="Genomic_DNA"/>
</dbReference>
<proteinExistence type="predicted"/>
<dbReference type="InterPro" id="IPR044730">
    <property type="entry name" value="RNase_H-like_dom_plant"/>
</dbReference>
<comment type="caution">
    <text evidence="2">The sequence shown here is derived from an EMBL/GenBank/DDBJ whole genome shotgun (WGS) entry which is preliminary data.</text>
</comment>
<sequence length="178" mass="20156">MQNEKRIFQSEESLQQICHNGGVMIHFDAAFNQLNFTAASSLLVLDEEGEVIASKSIIYSDIATPFAVEAHAGLEAIKLGIDLGVKKLMIYGDSRTVLKKCQQTNRDKSAIGALIRDIQQKKHIFEEIGFHFIPKLENTKAHEVAKQSLLRGVSFYLENGVSDYIRQAWESRRPRFPY</sequence>
<dbReference type="Proteomes" id="UP000828251">
    <property type="component" value="Unassembled WGS sequence"/>
</dbReference>
<name>A0A9D3U6Y9_9ROSI</name>
<dbReference type="CDD" id="cd06222">
    <property type="entry name" value="RNase_H_like"/>
    <property type="match status" value="1"/>
</dbReference>
<accession>A0A9D3U6Y9</accession>
<gene>
    <name evidence="2" type="ORF">J1N35_043176</name>
</gene>
<evidence type="ECO:0000313" key="3">
    <source>
        <dbReference type="Proteomes" id="UP000828251"/>
    </source>
</evidence>
<dbReference type="Gene3D" id="3.30.420.10">
    <property type="entry name" value="Ribonuclease H-like superfamily/Ribonuclease H"/>
    <property type="match status" value="1"/>
</dbReference>
<dbReference type="Pfam" id="PF13456">
    <property type="entry name" value="RVT_3"/>
    <property type="match status" value="1"/>
</dbReference>
<dbReference type="AlphaFoldDB" id="A0A9D3U6Y9"/>
<reference evidence="2 3" key="1">
    <citation type="journal article" date="2021" name="Plant Biotechnol. J.">
        <title>Multi-omics assisted identification of the key and species-specific regulatory components of drought-tolerant mechanisms in Gossypium stocksii.</title>
        <authorList>
            <person name="Yu D."/>
            <person name="Ke L."/>
            <person name="Zhang D."/>
            <person name="Wu Y."/>
            <person name="Sun Y."/>
            <person name="Mei J."/>
            <person name="Sun J."/>
            <person name="Sun Y."/>
        </authorList>
    </citation>
    <scope>NUCLEOTIDE SEQUENCE [LARGE SCALE GENOMIC DNA]</scope>
    <source>
        <strain evidence="3">cv. E1</strain>
        <tissue evidence="2">Leaf</tissue>
    </source>
</reference>
<dbReference type="PANTHER" id="PTHR47723">
    <property type="entry name" value="OS05G0353850 PROTEIN"/>
    <property type="match status" value="1"/>
</dbReference>